<keyword evidence="3" id="KW-1185">Reference proteome</keyword>
<dbReference type="AlphaFoldDB" id="A0A5J5AZW3"/>
<dbReference type="EMBL" id="CM018040">
    <property type="protein sequence ID" value="KAA8535466.1"/>
    <property type="molecule type" value="Genomic_DNA"/>
</dbReference>
<feature type="compositionally biased region" description="Basic and acidic residues" evidence="1">
    <location>
        <begin position="65"/>
        <end position="81"/>
    </location>
</feature>
<evidence type="ECO:0000256" key="1">
    <source>
        <dbReference type="SAM" id="MobiDB-lite"/>
    </source>
</evidence>
<proteinExistence type="predicted"/>
<evidence type="ECO:0000313" key="2">
    <source>
        <dbReference type="EMBL" id="KAA8535466.1"/>
    </source>
</evidence>
<sequence>MCQSAGEFEPGKELLQVRRVGGGGTVREWGSAAAVSVAVDGAAGDEDVEEGDGGDAQEKEEEGYDEGHDDGLEEQRDEPRV</sequence>
<feature type="compositionally biased region" description="Acidic residues" evidence="1">
    <location>
        <begin position="43"/>
        <end position="64"/>
    </location>
</feature>
<feature type="region of interest" description="Disordered" evidence="1">
    <location>
        <begin position="40"/>
        <end position="81"/>
    </location>
</feature>
<gene>
    <name evidence="2" type="ORF">F0562_030469</name>
</gene>
<dbReference type="Proteomes" id="UP000325577">
    <property type="component" value="Linkage Group LG17"/>
</dbReference>
<protein>
    <submittedName>
        <fullName evidence="2">Uncharacterized protein</fullName>
    </submittedName>
</protein>
<organism evidence="2 3">
    <name type="scientific">Nyssa sinensis</name>
    <dbReference type="NCBI Taxonomy" id="561372"/>
    <lineage>
        <taxon>Eukaryota</taxon>
        <taxon>Viridiplantae</taxon>
        <taxon>Streptophyta</taxon>
        <taxon>Embryophyta</taxon>
        <taxon>Tracheophyta</taxon>
        <taxon>Spermatophyta</taxon>
        <taxon>Magnoliopsida</taxon>
        <taxon>eudicotyledons</taxon>
        <taxon>Gunneridae</taxon>
        <taxon>Pentapetalae</taxon>
        <taxon>asterids</taxon>
        <taxon>Cornales</taxon>
        <taxon>Nyssaceae</taxon>
        <taxon>Nyssa</taxon>
    </lineage>
</organism>
<accession>A0A5J5AZW3</accession>
<name>A0A5J5AZW3_9ASTE</name>
<reference evidence="2 3" key="1">
    <citation type="submission" date="2019-09" db="EMBL/GenBank/DDBJ databases">
        <title>A chromosome-level genome assembly of the Chinese tupelo Nyssa sinensis.</title>
        <authorList>
            <person name="Yang X."/>
            <person name="Kang M."/>
            <person name="Yang Y."/>
            <person name="Xiong H."/>
            <person name="Wang M."/>
            <person name="Zhang Z."/>
            <person name="Wang Z."/>
            <person name="Wu H."/>
            <person name="Ma T."/>
            <person name="Liu J."/>
            <person name="Xi Z."/>
        </authorList>
    </citation>
    <scope>NUCLEOTIDE SEQUENCE [LARGE SCALE GENOMIC DNA]</scope>
    <source>
        <strain evidence="2">J267</strain>
        <tissue evidence="2">Leaf</tissue>
    </source>
</reference>
<evidence type="ECO:0000313" key="3">
    <source>
        <dbReference type="Proteomes" id="UP000325577"/>
    </source>
</evidence>